<dbReference type="PANTHER" id="PTHR33169:SF14">
    <property type="entry name" value="TRANSCRIPTIONAL REGULATOR RV3488"/>
    <property type="match status" value="1"/>
</dbReference>
<dbReference type="AlphaFoldDB" id="A0A8J3NF97"/>
<dbReference type="PANTHER" id="PTHR33169">
    <property type="entry name" value="PADR-FAMILY TRANSCRIPTIONAL REGULATOR"/>
    <property type="match status" value="1"/>
</dbReference>
<evidence type="ECO:0000313" key="2">
    <source>
        <dbReference type="EMBL" id="GID15007.1"/>
    </source>
</evidence>
<dbReference type="InterPro" id="IPR036390">
    <property type="entry name" value="WH_DNA-bd_sf"/>
</dbReference>
<keyword evidence="3" id="KW-1185">Reference proteome</keyword>
<dbReference type="Pfam" id="PF03551">
    <property type="entry name" value="PadR"/>
    <property type="match status" value="1"/>
</dbReference>
<comment type="caution">
    <text evidence="2">The sequence shown here is derived from an EMBL/GenBank/DDBJ whole genome shotgun (WGS) entry which is preliminary data.</text>
</comment>
<dbReference type="EMBL" id="BOMB01000036">
    <property type="protein sequence ID" value="GID15007.1"/>
    <property type="molecule type" value="Genomic_DNA"/>
</dbReference>
<proteinExistence type="predicted"/>
<gene>
    <name evidence="2" type="ORF">Aru02nite_58960</name>
</gene>
<dbReference type="SUPFAM" id="SSF46785">
    <property type="entry name" value="Winged helix' DNA-binding domain"/>
    <property type="match status" value="1"/>
</dbReference>
<dbReference type="InterPro" id="IPR005149">
    <property type="entry name" value="Tscrpt_reg_PadR_N"/>
</dbReference>
<dbReference type="InterPro" id="IPR036388">
    <property type="entry name" value="WH-like_DNA-bd_sf"/>
</dbReference>
<evidence type="ECO:0000313" key="3">
    <source>
        <dbReference type="Proteomes" id="UP000612808"/>
    </source>
</evidence>
<dbReference type="Proteomes" id="UP000612808">
    <property type="component" value="Unassembled WGS sequence"/>
</dbReference>
<sequence length="108" mass="11568">MSREPRITAAVATVLAAFLAEPDTARYGLELMRATGHPSGTLYPVLARLQDAGWVDAEWEEATAAQSTGRPPRRYYRLTADGVVAARRELAALHRALGVPGRPATGLA</sequence>
<protein>
    <submittedName>
        <fullName evidence="2">Transcriptional regulator</fullName>
    </submittedName>
</protein>
<accession>A0A8J3NF97</accession>
<dbReference type="Gene3D" id="1.10.10.10">
    <property type="entry name" value="Winged helix-like DNA-binding domain superfamily/Winged helix DNA-binding domain"/>
    <property type="match status" value="1"/>
</dbReference>
<reference evidence="2" key="1">
    <citation type="submission" date="2021-01" db="EMBL/GenBank/DDBJ databases">
        <title>Whole genome shotgun sequence of Actinocatenispora rupis NBRC 107355.</title>
        <authorList>
            <person name="Komaki H."/>
            <person name="Tamura T."/>
        </authorList>
    </citation>
    <scope>NUCLEOTIDE SEQUENCE</scope>
    <source>
        <strain evidence="2">NBRC 107355</strain>
    </source>
</reference>
<organism evidence="2 3">
    <name type="scientific">Actinocatenispora rupis</name>
    <dbReference type="NCBI Taxonomy" id="519421"/>
    <lineage>
        <taxon>Bacteria</taxon>
        <taxon>Bacillati</taxon>
        <taxon>Actinomycetota</taxon>
        <taxon>Actinomycetes</taxon>
        <taxon>Micromonosporales</taxon>
        <taxon>Micromonosporaceae</taxon>
        <taxon>Actinocatenispora</taxon>
    </lineage>
</organism>
<feature type="domain" description="Transcription regulator PadR N-terminal" evidence="1">
    <location>
        <begin position="26"/>
        <end position="85"/>
    </location>
</feature>
<evidence type="ECO:0000259" key="1">
    <source>
        <dbReference type="Pfam" id="PF03551"/>
    </source>
</evidence>
<dbReference type="RefSeq" id="WP_203663094.1">
    <property type="nucleotide sequence ID" value="NZ_BAAAZM010000012.1"/>
</dbReference>
<name>A0A8J3NF97_9ACTN</name>
<dbReference type="InterPro" id="IPR052509">
    <property type="entry name" value="Metal_resp_DNA-bind_regulator"/>
</dbReference>